<protein>
    <recommendedName>
        <fullName evidence="10">NAD(P)(+)--arginine ADP-ribosyltransferase</fullName>
        <ecNumber evidence="10">2.4.2.31</ecNumber>
    </recommendedName>
    <alternativeName>
        <fullName evidence="10">Mono(ADP-ribosyl)transferase</fullName>
    </alternativeName>
</protein>
<reference evidence="12" key="2">
    <citation type="submission" date="2025-09" db="UniProtKB">
        <authorList>
            <consortium name="Ensembl"/>
        </authorList>
    </citation>
    <scope>IDENTIFICATION</scope>
</reference>
<dbReference type="PROSITE" id="PS01291">
    <property type="entry name" value="ART"/>
    <property type="match status" value="1"/>
</dbReference>
<evidence type="ECO:0000313" key="12">
    <source>
        <dbReference type="Ensembl" id="ENSFALP00000015193.2"/>
    </source>
</evidence>
<dbReference type="GeneTree" id="ENSGT01030000234601"/>
<dbReference type="Proteomes" id="UP000016665">
    <property type="component" value="Unplaced"/>
</dbReference>
<keyword evidence="13" id="KW-1185">Reference proteome</keyword>
<proteinExistence type="inferred from homology"/>
<sequence>MALLALTLALLPMTVATTAYEVKPLDMALDSFDDQYQNCSHAMKAALPALNRFEFQNNSLFTEVWSQAVSMWRFRGSPVSPLSSSDQATAIMAYTMVFLSEQFNSEVSVAGHSPQEYRDNFHFKTLHFLLTDALATLWDDQKEEECHCVFWGVDKYKFEANVGDIVRFGQFASSTLCEDTIHDLRTTTVFKVITCHGVDIREFSRYPSVEEVLIPPFEMFNVTKVMEKGTSVEIHLDSIGTYSKYNCEWLTGGSVPSTPATSGNSSWPPQPSQWPQGHEATKVIKISVVATTITKTTKTARETRPPRLPRPPLPLWPPWPPWPPCGHCGHHWHCDHCSHHSRSGRSAMRTLCKTIVQNTYMKKMVSNQFY</sequence>
<dbReference type="InterPro" id="IPR050999">
    <property type="entry name" value="ADP-ribosyltransferase_ARG"/>
</dbReference>
<dbReference type="GO" id="GO:0005615">
    <property type="term" value="C:extracellular space"/>
    <property type="evidence" value="ECO:0007669"/>
    <property type="project" value="UniProtKB-ARBA"/>
</dbReference>
<evidence type="ECO:0000256" key="5">
    <source>
        <dbReference type="ARBA" id="ARBA00022729"/>
    </source>
</evidence>
<dbReference type="GO" id="GO:0106274">
    <property type="term" value="F:NAD+-protein-arginine ADP-ribosyltransferase activity"/>
    <property type="evidence" value="ECO:0007669"/>
    <property type="project" value="UniProtKB-EC"/>
</dbReference>
<evidence type="ECO:0000256" key="7">
    <source>
        <dbReference type="ARBA" id="ARBA00023027"/>
    </source>
</evidence>
<dbReference type="Gene3D" id="3.90.176.10">
    <property type="entry name" value="Toxin ADP-ribosyltransferase, Chain A, domain 1"/>
    <property type="match status" value="1"/>
</dbReference>
<dbReference type="Pfam" id="PF01129">
    <property type="entry name" value="ART"/>
    <property type="match status" value="1"/>
</dbReference>
<keyword evidence="2 10" id="KW-0328">Glycosyltransferase</keyword>
<keyword evidence="8" id="KW-1015">Disulfide bond</keyword>
<accession>U3KJI9</accession>
<evidence type="ECO:0000256" key="1">
    <source>
        <dbReference type="ARBA" id="ARBA00009558"/>
    </source>
</evidence>
<feature type="signal peptide" evidence="10">
    <location>
        <begin position="1"/>
        <end position="16"/>
    </location>
</feature>
<evidence type="ECO:0000256" key="2">
    <source>
        <dbReference type="ARBA" id="ARBA00022676"/>
    </source>
</evidence>
<comment type="similarity">
    <text evidence="1 10">Belongs to the Arg-specific ADP-ribosyltransferase family.</text>
</comment>
<keyword evidence="4" id="KW-0548">Nucleotidyltransferase</keyword>
<dbReference type="eggNOG" id="ENOG502SKQR">
    <property type="taxonomic scope" value="Eukaryota"/>
</dbReference>
<dbReference type="GO" id="GO:0044194">
    <property type="term" value="C:cytolytic granule"/>
    <property type="evidence" value="ECO:0007669"/>
    <property type="project" value="UniProtKB-ARBA"/>
</dbReference>
<evidence type="ECO:0000256" key="10">
    <source>
        <dbReference type="RuleBase" id="RU361228"/>
    </source>
</evidence>
<evidence type="ECO:0000256" key="3">
    <source>
        <dbReference type="ARBA" id="ARBA00022679"/>
    </source>
</evidence>
<comment type="catalytic activity">
    <reaction evidence="9 10">
        <text>L-arginyl-[protein] + NAD(+) = N(omega)-(ADP-D-ribosyl)-L-arginyl-[protein] + nicotinamide + H(+)</text>
        <dbReference type="Rhea" id="RHEA:19149"/>
        <dbReference type="Rhea" id="RHEA-COMP:10532"/>
        <dbReference type="Rhea" id="RHEA-COMP:15087"/>
        <dbReference type="ChEBI" id="CHEBI:15378"/>
        <dbReference type="ChEBI" id="CHEBI:17154"/>
        <dbReference type="ChEBI" id="CHEBI:29965"/>
        <dbReference type="ChEBI" id="CHEBI:57540"/>
        <dbReference type="ChEBI" id="CHEBI:142554"/>
        <dbReference type="EC" id="2.4.2.31"/>
    </reaction>
</comment>
<keyword evidence="5 10" id="KW-0732">Signal</keyword>
<dbReference type="PROSITE" id="PS51996">
    <property type="entry name" value="TR_MART"/>
    <property type="match status" value="1"/>
</dbReference>
<dbReference type="GO" id="GO:0046677">
    <property type="term" value="P:response to antibiotic"/>
    <property type="evidence" value="ECO:0007669"/>
    <property type="project" value="UniProtKB-ARBA"/>
</dbReference>
<dbReference type="Ensembl" id="ENSFALT00000015258.2">
    <property type="protein sequence ID" value="ENSFALP00000015193.2"/>
    <property type="gene ID" value="ENSFALG00000014578.2"/>
</dbReference>
<dbReference type="GO" id="GO:0016779">
    <property type="term" value="F:nucleotidyltransferase activity"/>
    <property type="evidence" value="ECO:0007669"/>
    <property type="project" value="UniProtKB-KW"/>
</dbReference>
<evidence type="ECO:0000256" key="8">
    <source>
        <dbReference type="ARBA" id="ARBA00023157"/>
    </source>
</evidence>
<keyword evidence="6 10" id="KW-0521">NADP</keyword>
<keyword evidence="7 10" id="KW-0520">NAD</keyword>
<dbReference type="PANTHER" id="PTHR10339">
    <property type="entry name" value="ADP-RIBOSYLTRANSFERASE"/>
    <property type="match status" value="1"/>
</dbReference>
<evidence type="ECO:0000313" key="13">
    <source>
        <dbReference type="Proteomes" id="UP000016665"/>
    </source>
</evidence>
<keyword evidence="3 10" id="KW-0808">Transferase</keyword>
<evidence type="ECO:0000256" key="4">
    <source>
        <dbReference type="ARBA" id="ARBA00022695"/>
    </source>
</evidence>
<dbReference type="EC" id="2.4.2.31" evidence="10"/>
<name>U3KJI9_FICAL</name>
<feature type="chain" id="PRO_5033101921" description="NAD(P)(+)--arginine ADP-ribosyltransferase" evidence="10">
    <location>
        <begin position="17"/>
        <end position="370"/>
    </location>
</feature>
<dbReference type="FunFam" id="3.90.176.10:FF:000001">
    <property type="entry name" value="NAD(P)(+)--arginine ADP-ribosyltransferase"/>
    <property type="match status" value="1"/>
</dbReference>
<evidence type="ECO:0000256" key="11">
    <source>
        <dbReference type="SAM" id="MobiDB-lite"/>
    </source>
</evidence>
<dbReference type="AlphaFoldDB" id="U3KJI9"/>
<evidence type="ECO:0000256" key="9">
    <source>
        <dbReference type="ARBA" id="ARBA00047597"/>
    </source>
</evidence>
<dbReference type="SUPFAM" id="SSF56399">
    <property type="entry name" value="ADP-ribosylation"/>
    <property type="match status" value="1"/>
</dbReference>
<evidence type="ECO:0000256" key="6">
    <source>
        <dbReference type="ARBA" id="ARBA00022857"/>
    </source>
</evidence>
<dbReference type="PANTHER" id="PTHR10339:SF19">
    <property type="entry name" value="GPI-LINKED NAD(P)(+)--ARGININE ADP-RIBOSYLTRANSFERASE 1"/>
    <property type="match status" value="1"/>
</dbReference>
<dbReference type="InterPro" id="IPR000768">
    <property type="entry name" value="ART"/>
</dbReference>
<organism evidence="12 13">
    <name type="scientific">Ficedula albicollis</name>
    <name type="common">Collared flycatcher</name>
    <name type="synonym">Muscicapa albicollis</name>
    <dbReference type="NCBI Taxonomy" id="59894"/>
    <lineage>
        <taxon>Eukaryota</taxon>
        <taxon>Metazoa</taxon>
        <taxon>Chordata</taxon>
        <taxon>Craniata</taxon>
        <taxon>Vertebrata</taxon>
        <taxon>Euteleostomi</taxon>
        <taxon>Archelosauria</taxon>
        <taxon>Archosauria</taxon>
        <taxon>Dinosauria</taxon>
        <taxon>Saurischia</taxon>
        <taxon>Theropoda</taxon>
        <taxon>Coelurosauria</taxon>
        <taxon>Aves</taxon>
        <taxon>Neognathae</taxon>
        <taxon>Neoaves</taxon>
        <taxon>Telluraves</taxon>
        <taxon>Australaves</taxon>
        <taxon>Passeriformes</taxon>
        <taxon>Muscicapidae</taxon>
        <taxon>Ficedula</taxon>
    </lineage>
</organism>
<reference evidence="12" key="1">
    <citation type="submission" date="2025-08" db="UniProtKB">
        <authorList>
            <consortium name="Ensembl"/>
        </authorList>
    </citation>
    <scope>IDENTIFICATION</scope>
</reference>
<dbReference type="GO" id="GO:0003950">
    <property type="term" value="F:NAD+ poly-ADP-ribosyltransferase activity"/>
    <property type="evidence" value="ECO:0007669"/>
    <property type="project" value="TreeGrafter"/>
</dbReference>
<dbReference type="HOGENOM" id="CLU_059744_0_0_1"/>
<dbReference type="PRINTS" id="PR00970">
    <property type="entry name" value="RIBTRNSFRASE"/>
</dbReference>
<feature type="region of interest" description="Disordered" evidence="11">
    <location>
        <begin position="257"/>
        <end position="276"/>
    </location>
</feature>